<dbReference type="Pfam" id="PF08843">
    <property type="entry name" value="AbiEii"/>
    <property type="match status" value="1"/>
</dbReference>
<organism evidence="1 2">
    <name type="scientific">Caballeronia ptereochthonis</name>
    <dbReference type="NCBI Taxonomy" id="1777144"/>
    <lineage>
        <taxon>Bacteria</taxon>
        <taxon>Pseudomonadati</taxon>
        <taxon>Pseudomonadota</taxon>
        <taxon>Betaproteobacteria</taxon>
        <taxon>Burkholderiales</taxon>
        <taxon>Burkholderiaceae</taxon>
        <taxon>Caballeronia</taxon>
    </lineage>
</organism>
<accession>A0A157Z452</accession>
<dbReference type="STRING" id="1777144.AWB83_00143"/>
<name>A0A157Z452_9BURK</name>
<keyword evidence="2" id="KW-1185">Reference proteome</keyword>
<proteinExistence type="predicted"/>
<evidence type="ECO:0000313" key="2">
    <source>
        <dbReference type="Proteomes" id="UP000054978"/>
    </source>
</evidence>
<dbReference type="InterPro" id="IPR014942">
    <property type="entry name" value="AbiEii"/>
</dbReference>
<dbReference type="Gene3D" id="3.10.450.620">
    <property type="entry name" value="JHP933, nucleotidyltransferase-like core domain"/>
    <property type="match status" value="1"/>
</dbReference>
<dbReference type="EMBL" id="FCOB02000001">
    <property type="protein sequence ID" value="SAK40069.1"/>
    <property type="molecule type" value="Genomic_DNA"/>
</dbReference>
<dbReference type="AlphaFoldDB" id="A0A157Z452"/>
<dbReference type="RefSeq" id="WP_087042334.1">
    <property type="nucleotide sequence ID" value="NZ_FCOB02000001.1"/>
</dbReference>
<dbReference type="OrthoDB" id="1550603at2"/>
<protein>
    <recommendedName>
        <fullName evidence="3">Nucleotidyl transferase AbiEii/AbiGii toxin family protein</fullName>
    </recommendedName>
</protein>
<gene>
    <name evidence="1" type="ORF">AWB83_00143</name>
</gene>
<sequence length="306" mass="34361">MDKFFADTVRLLLRIAPEVFANDAFAMKGGTAINLFVQNMPRLSVDIDVVYVPRQTPRDEALTAIQQELAAIEQRLAPQGLRTRLVGSKDLSDTKLLVENDTSQVKIEVNTVFRGTVLPIERHALCEKTSEQFAAELALPLLASDELYGGKLVAALDRQHPRDLFDVWQLFQTGGLTEGMIECFVVYLAGHNRPIHEVLFGRDKDITRDYDSGFVGMTEVPCSLDTLLETRLRLRQELPARVTPAQRQFLLGLAHGEPDWSHLAVPGVAELPALRWKLANLDTFRQRRPAVFAQHVEELEAAFAQH</sequence>
<evidence type="ECO:0008006" key="3">
    <source>
        <dbReference type="Google" id="ProtNLM"/>
    </source>
</evidence>
<comment type="caution">
    <text evidence="1">The sequence shown here is derived from an EMBL/GenBank/DDBJ whole genome shotgun (WGS) entry which is preliminary data.</text>
</comment>
<evidence type="ECO:0000313" key="1">
    <source>
        <dbReference type="EMBL" id="SAK40069.1"/>
    </source>
</evidence>
<reference evidence="1" key="1">
    <citation type="submission" date="2016-01" db="EMBL/GenBank/DDBJ databases">
        <authorList>
            <person name="Peeters C."/>
        </authorList>
    </citation>
    <scope>NUCLEOTIDE SEQUENCE [LARGE SCALE GENOMIC DNA]</scope>
    <source>
        <strain evidence="1">LMG 29326</strain>
    </source>
</reference>
<dbReference type="Proteomes" id="UP000054978">
    <property type="component" value="Unassembled WGS sequence"/>
</dbReference>